<comment type="caution">
    <text evidence="1">The sequence shown here is derived from an EMBL/GenBank/DDBJ whole genome shotgun (WGS) entry which is preliminary data.</text>
</comment>
<evidence type="ECO:0000313" key="1">
    <source>
        <dbReference type="EMBL" id="OBZ89082.1"/>
    </source>
</evidence>
<sequence>MESCFVSEEHNVEKAMNKFADKFVTHLKQNYNNTNKFREDLNKWLAIRGILKLNKHIDTDLTDVFCSRKMEVLYESFIKEVP</sequence>
<dbReference type="AlphaFoldDB" id="A0A1C7NIX3"/>
<protein>
    <submittedName>
        <fullName evidence="1">Uncharacterized protein</fullName>
    </submittedName>
</protein>
<keyword evidence="2" id="KW-1185">Reference proteome</keyword>
<dbReference type="EMBL" id="LUGH01000114">
    <property type="protein sequence ID" value="OBZ89082.1"/>
    <property type="molecule type" value="Genomic_DNA"/>
</dbReference>
<organism evidence="1 2">
    <name type="scientific">Choanephora cucurbitarum</name>
    <dbReference type="NCBI Taxonomy" id="101091"/>
    <lineage>
        <taxon>Eukaryota</taxon>
        <taxon>Fungi</taxon>
        <taxon>Fungi incertae sedis</taxon>
        <taxon>Mucoromycota</taxon>
        <taxon>Mucoromycotina</taxon>
        <taxon>Mucoromycetes</taxon>
        <taxon>Mucorales</taxon>
        <taxon>Mucorineae</taxon>
        <taxon>Choanephoraceae</taxon>
        <taxon>Choanephoroideae</taxon>
        <taxon>Choanephora</taxon>
    </lineage>
</organism>
<dbReference type="InParanoid" id="A0A1C7NIX3"/>
<name>A0A1C7NIX3_9FUNG</name>
<gene>
    <name evidence="1" type="ORF">A0J61_02863</name>
</gene>
<dbReference type="OrthoDB" id="10497600at2759"/>
<dbReference type="Proteomes" id="UP000093000">
    <property type="component" value="Unassembled WGS sequence"/>
</dbReference>
<proteinExistence type="predicted"/>
<reference evidence="1 2" key="1">
    <citation type="submission" date="2016-03" db="EMBL/GenBank/DDBJ databases">
        <title>Choanephora cucurbitarum.</title>
        <authorList>
            <person name="Min B."/>
            <person name="Park H."/>
            <person name="Park J.-H."/>
            <person name="Shin H.-D."/>
            <person name="Choi I.-G."/>
        </authorList>
    </citation>
    <scope>NUCLEOTIDE SEQUENCE [LARGE SCALE GENOMIC DNA]</scope>
    <source>
        <strain evidence="1 2">KUS-F28377</strain>
    </source>
</reference>
<evidence type="ECO:0000313" key="2">
    <source>
        <dbReference type="Proteomes" id="UP000093000"/>
    </source>
</evidence>
<accession>A0A1C7NIX3</accession>